<dbReference type="Proteomes" id="UP000642107">
    <property type="component" value="Unassembled WGS sequence"/>
</dbReference>
<keyword evidence="2 5" id="KW-0812">Transmembrane</keyword>
<evidence type="ECO:0000256" key="4">
    <source>
        <dbReference type="ARBA" id="ARBA00023136"/>
    </source>
</evidence>
<gene>
    <name evidence="7" type="ORF">IGS67_05525</name>
</gene>
<comment type="subcellular location">
    <subcellularLocation>
        <location evidence="1">Membrane</location>
        <topology evidence="1">Multi-pass membrane protein</topology>
    </subcellularLocation>
</comment>
<feature type="domain" description="RDD" evidence="6">
    <location>
        <begin position="18"/>
        <end position="143"/>
    </location>
</feature>
<keyword evidence="4 5" id="KW-0472">Membrane</keyword>
<keyword evidence="3 5" id="KW-1133">Transmembrane helix</keyword>
<keyword evidence="8" id="KW-1185">Reference proteome</keyword>
<protein>
    <submittedName>
        <fullName evidence="7">RDD family protein</fullName>
    </submittedName>
</protein>
<feature type="transmembrane region" description="Helical" evidence="5">
    <location>
        <begin position="58"/>
        <end position="77"/>
    </location>
</feature>
<proteinExistence type="predicted"/>
<evidence type="ECO:0000313" key="7">
    <source>
        <dbReference type="EMBL" id="MBD9698955.1"/>
    </source>
</evidence>
<dbReference type="Pfam" id="PF06271">
    <property type="entry name" value="RDD"/>
    <property type="match status" value="1"/>
</dbReference>
<evidence type="ECO:0000259" key="6">
    <source>
        <dbReference type="Pfam" id="PF06271"/>
    </source>
</evidence>
<evidence type="ECO:0000313" key="8">
    <source>
        <dbReference type="Proteomes" id="UP000642107"/>
    </source>
</evidence>
<sequence>MRDGIVTGEGVVVDARPAAFLTRGLALLLDLVLLTVVILLGVWMMSGVSLPTGYEGPITIALLVTVMVVIPTTIETLTRGLSLGKLALGIRVVRMDGGPITVRHAFIRALVAVGETYLTSGALALTVSLLNEKGRRLGDLLAGTYVVRDRGRSTVDVTLVMPPQLAAWARTADMRRLPDSLALAARQMLSRADRLAPAARERLGRSLAAETEQFVAPGPPPGTHPEAFLMAVLTERREREWASAQRTRDAALEQASMIHRLPYGVPDPS</sequence>
<comment type="caution">
    <text evidence="7">The sequence shown here is derived from an EMBL/GenBank/DDBJ whole genome shotgun (WGS) entry which is preliminary data.</text>
</comment>
<name>A0ABR9DPB0_9MICO</name>
<feature type="transmembrane region" description="Helical" evidence="5">
    <location>
        <begin position="25"/>
        <end position="46"/>
    </location>
</feature>
<dbReference type="PANTHER" id="PTHR38480:SF1">
    <property type="entry name" value="SLR0254 PROTEIN"/>
    <property type="match status" value="1"/>
</dbReference>
<organism evidence="7 8">
    <name type="scientific">Flavimobilis rhizosphaerae</name>
    <dbReference type="NCBI Taxonomy" id="2775421"/>
    <lineage>
        <taxon>Bacteria</taxon>
        <taxon>Bacillati</taxon>
        <taxon>Actinomycetota</taxon>
        <taxon>Actinomycetes</taxon>
        <taxon>Micrococcales</taxon>
        <taxon>Jonesiaceae</taxon>
        <taxon>Flavimobilis</taxon>
    </lineage>
</organism>
<dbReference type="EMBL" id="JACZDF010000002">
    <property type="protein sequence ID" value="MBD9698955.1"/>
    <property type="molecule type" value="Genomic_DNA"/>
</dbReference>
<reference evidence="7 8" key="1">
    <citation type="submission" date="2020-09" db="EMBL/GenBank/DDBJ databases">
        <title>Flavimobilis rhizosphaerae sp. nov., isolated from rhizosphere soil of Spartina alterniflora.</title>
        <authorList>
            <person name="Hanqin C."/>
        </authorList>
    </citation>
    <scope>NUCLEOTIDE SEQUENCE [LARGE SCALE GENOMIC DNA]</scope>
    <source>
        <strain evidence="7 8">GY 10621</strain>
    </source>
</reference>
<evidence type="ECO:0000256" key="2">
    <source>
        <dbReference type="ARBA" id="ARBA00022692"/>
    </source>
</evidence>
<evidence type="ECO:0000256" key="3">
    <source>
        <dbReference type="ARBA" id="ARBA00022989"/>
    </source>
</evidence>
<dbReference type="InterPro" id="IPR010432">
    <property type="entry name" value="RDD"/>
</dbReference>
<evidence type="ECO:0000256" key="5">
    <source>
        <dbReference type="SAM" id="Phobius"/>
    </source>
</evidence>
<accession>A0ABR9DPB0</accession>
<evidence type="ECO:0000256" key="1">
    <source>
        <dbReference type="ARBA" id="ARBA00004141"/>
    </source>
</evidence>
<dbReference type="PANTHER" id="PTHR38480">
    <property type="entry name" value="SLR0254 PROTEIN"/>
    <property type="match status" value="1"/>
</dbReference>
<dbReference type="RefSeq" id="WP_192278633.1">
    <property type="nucleotide sequence ID" value="NZ_JACZDF010000002.1"/>
</dbReference>